<keyword evidence="1" id="KW-0732">Signal</keyword>
<evidence type="ECO:0000313" key="2">
    <source>
        <dbReference type="EMBL" id="RTZ76735.1"/>
    </source>
</evidence>
<feature type="chain" id="PRO_5036108328" evidence="1">
    <location>
        <begin position="24"/>
        <end position="152"/>
    </location>
</feature>
<dbReference type="AlphaFoldDB" id="A0A432FZG2"/>
<feature type="signal peptide" evidence="1">
    <location>
        <begin position="1"/>
        <end position="23"/>
    </location>
</feature>
<evidence type="ECO:0000313" key="5">
    <source>
        <dbReference type="Proteomes" id="UP000287719"/>
    </source>
</evidence>
<accession>A0A432FZG2</accession>
<evidence type="ECO:0000313" key="3">
    <source>
        <dbReference type="EMBL" id="RTZ87797.1"/>
    </source>
</evidence>
<reference evidence="4 5" key="1">
    <citation type="submission" date="2018-06" db="EMBL/GenBank/DDBJ databases">
        <title>Combined omics and stable isotope probing to characterize newly discovered Mariana Back-Arc vent microbial communities.</title>
        <authorList>
            <person name="Trembath-Reichert E."/>
            <person name="Huber J.A."/>
        </authorList>
    </citation>
    <scope>NUCLEOTIDE SEQUENCE [LARGE SCALE GENOMIC DNA]</scope>
    <source>
        <strain evidence="3">MAG 54</strain>
        <strain evidence="2">MAG 63_1</strain>
    </source>
</reference>
<gene>
    <name evidence="3" type="ORF">DSY95_01790</name>
    <name evidence="2" type="ORF">DSY97_11425</name>
</gene>
<proteinExistence type="predicted"/>
<name>A0A432FZG2_9DELT</name>
<evidence type="ECO:0000256" key="1">
    <source>
        <dbReference type="SAM" id="SignalP"/>
    </source>
</evidence>
<sequence length="152" mass="17554">MNRIVRFNFTLVLLLLSSSAAFAEYRAYELEVFDRIVNTSRKVITSFSPSDFIQVNGGPQRIGIVIRASWICYGDTSLHKKVCPMPKAINPRFQEGDRVQIVLKKHLTDQWLGVIENSFFRPGLRSNVYGVRFTERGNLYTRYYESNLKKAP</sequence>
<organism evidence="2 4">
    <name type="scientific">SAR324 cluster bacterium</name>
    <dbReference type="NCBI Taxonomy" id="2024889"/>
    <lineage>
        <taxon>Bacteria</taxon>
        <taxon>Deltaproteobacteria</taxon>
        <taxon>SAR324 cluster</taxon>
    </lineage>
</organism>
<evidence type="ECO:0000313" key="4">
    <source>
        <dbReference type="Proteomes" id="UP000286801"/>
    </source>
</evidence>
<comment type="caution">
    <text evidence="2">The sequence shown here is derived from an EMBL/GenBank/DDBJ whole genome shotgun (WGS) entry which is preliminary data.</text>
</comment>
<dbReference type="EMBL" id="QNZJ01000074">
    <property type="protein sequence ID" value="RTZ87797.1"/>
    <property type="molecule type" value="Genomic_DNA"/>
</dbReference>
<dbReference type="Proteomes" id="UP000286801">
    <property type="component" value="Unassembled WGS sequence"/>
</dbReference>
<dbReference type="Proteomes" id="UP000287719">
    <property type="component" value="Unassembled WGS sequence"/>
</dbReference>
<protein>
    <submittedName>
        <fullName evidence="2">Uncharacterized protein</fullName>
    </submittedName>
</protein>
<dbReference type="EMBL" id="QNZL01000303">
    <property type="protein sequence ID" value="RTZ76735.1"/>
    <property type="molecule type" value="Genomic_DNA"/>
</dbReference>